<proteinExistence type="predicted"/>
<sequence length="37" mass="4450">MDIDNIEINDLKNNLNRILSDKIIAIERNFCNNLFNW</sequence>
<evidence type="ECO:0000313" key="2">
    <source>
        <dbReference type="Proteomes" id="UP000050443"/>
    </source>
</evidence>
<name>A0A0Q0VZU4_9FLAO</name>
<comment type="caution">
    <text evidence="1">The sequence shown here is derived from an EMBL/GenBank/DDBJ whole genome shotgun (WGS) entry which is preliminary data.</text>
</comment>
<protein>
    <submittedName>
        <fullName evidence="1">Uncharacterized protein</fullName>
    </submittedName>
</protein>
<dbReference type="Proteomes" id="UP000050443">
    <property type="component" value="Unassembled WGS sequence"/>
</dbReference>
<gene>
    <name evidence="1" type="ORF">RC62_2603</name>
</gene>
<evidence type="ECO:0000313" key="1">
    <source>
        <dbReference type="EMBL" id="KQB37437.1"/>
    </source>
</evidence>
<dbReference type="PATRIC" id="fig|362413.3.peg.2549"/>
<reference evidence="1 2" key="1">
    <citation type="submission" date="2014-09" db="EMBL/GenBank/DDBJ databases">
        <title>Genome sequence of Flavobacterium aquidurense RC62.</title>
        <authorList>
            <person name="Kim J.F."/>
            <person name="Kwak M.-J."/>
        </authorList>
    </citation>
    <scope>NUCLEOTIDE SEQUENCE [LARGE SCALE GENOMIC DNA]</scope>
    <source>
        <strain evidence="1 2">RC62</strain>
    </source>
</reference>
<dbReference type="AlphaFoldDB" id="A0A0Q0VZU4"/>
<dbReference type="EMBL" id="JRLF01000015">
    <property type="protein sequence ID" value="KQB37437.1"/>
    <property type="molecule type" value="Genomic_DNA"/>
</dbReference>
<dbReference type="STRING" id="362413.RC62_2603"/>
<organism evidence="1 2">
    <name type="scientific">Flavobacterium aquidurense</name>
    <dbReference type="NCBI Taxonomy" id="362413"/>
    <lineage>
        <taxon>Bacteria</taxon>
        <taxon>Pseudomonadati</taxon>
        <taxon>Bacteroidota</taxon>
        <taxon>Flavobacteriia</taxon>
        <taxon>Flavobacteriales</taxon>
        <taxon>Flavobacteriaceae</taxon>
        <taxon>Flavobacterium</taxon>
    </lineage>
</organism>
<accession>A0A0Q0VZU4</accession>